<dbReference type="STRING" id="583356.Igag_1737"/>
<dbReference type="NCBIfam" id="TIGR01356">
    <property type="entry name" value="aroA"/>
    <property type="match status" value="1"/>
</dbReference>
<dbReference type="AlphaFoldDB" id="E0SS77"/>
<dbReference type="EC" id="2.5.1.19" evidence="7"/>
<dbReference type="InterPro" id="IPR013792">
    <property type="entry name" value="RNA3'P_cycl/enolpyr_Trfase_a/b"/>
</dbReference>
<evidence type="ECO:0000256" key="5">
    <source>
        <dbReference type="ARBA" id="ARBA00023141"/>
    </source>
</evidence>
<dbReference type="HAMAP" id="MF_00210">
    <property type="entry name" value="EPSP_synth"/>
    <property type="match status" value="1"/>
</dbReference>
<feature type="binding site" evidence="7">
    <location>
        <position position="153"/>
    </location>
    <ligand>
        <name>3-phosphoshikimate</name>
        <dbReference type="ChEBI" id="CHEBI:145989"/>
    </ligand>
</feature>
<keyword evidence="3 7" id="KW-0028">Amino-acid biosynthesis</keyword>
<feature type="binding site" evidence="7">
    <location>
        <position position="155"/>
    </location>
    <ligand>
        <name>3-phosphoshikimate</name>
        <dbReference type="ChEBI" id="CHEBI:145989"/>
    </ligand>
</feature>
<dbReference type="SUPFAM" id="SSF55205">
    <property type="entry name" value="EPT/RTPC-like"/>
    <property type="match status" value="1"/>
</dbReference>
<dbReference type="PANTHER" id="PTHR21090">
    <property type="entry name" value="AROM/DEHYDROQUINATE SYNTHASE"/>
    <property type="match status" value="1"/>
</dbReference>
<feature type="binding site" evidence="7">
    <location>
        <position position="296"/>
    </location>
    <ligand>
        <name>3-phosphoshikimate</name>
        <dbReference type="ChEBI" id="CHEBI:145989"/>
    </ligand>
</feature>
<dbReference type="UniPathway" id="UPA00053">
    <property type="reaction ID" value="UER00089"/>
</dbReference>
<evidence type="ECO:0000256" key="7">
    <source>
        <dbReference type="HAMAP-Rule" id="MF_00210"/>
    </source>
</evidence>
<feature type="domain" description="Enolpyruvate transferase" evidence="8">
    <location>
        <begin position="7"/>
        <end position="400"/>
    </location>
</feature>
<protein>
    <recommendedName>
        <fullName evidence="7">3-phosphoshikimate 1-carboxyvinyltransferase</fullName>
        <ecNumber evidence="7">2.5.1.19</ecNumber>
    </recommendedName>
    <alternativeName>
        <fullName evidence="7">5-enolpyruvylshikimate-3-phosphate synthase</fullName>
        <shortName evidence="7">EPSP synthase</shortName>
        <shortName evidence="7">EPSPS</shortName>
    </alternativeName>
</protein>
<dbReference type="KEGG" id="iag:Igag_1737"/>
<dbReference type="HOGENOM" id="CLU_024321_0_0_2"/>
<feature type="binding site" evidence="7">
    <location>
        <position position="323"/>
    </location>
    <ligand>
        <name>3-phosphoshikimate</name>
        <dbReference type="ChEBI" id="CHEBI:145989"/>
    </ligand>
</feature>
<organism evidence="9 10">
    <name type="scientific">Ignisphaera aggregans (strain DSM 17230 / JCM 13409 / AQ1.S1)</name>
    <dbReference type="NCBI Taxonomy" id="583356"/>
    <lineage>
        <taxon>Archaea</taxon>
        <taxon>Thermoproteota</taxon>
        <taxon>Thermoprotei</taxon>
        <taxon>Desulfurococcales</taxon>
        <taxon>Desulfurococcaceae</taxon>
        <taxon>Ignisphaera</taxon>
    </lineage>
</organism>
<feature type="binding site" evidence="7">
    <location>
        <position position="180"/>
    </location>
    <ligand>
        <name>3-phosphoshikimate</name>
        <dbReference type="ChEBI" id="CHEBI:145989"/>
    </ligand>
</feature>
<accession>E0SS77</accession>
<feature type="binding site" evidence="7">
    <location>
        <position position="20"/>
    </location>
    <ligand>
        <name>3-phosphoshikimate</name>
        <dbReference type="ChEBI" id="CHEBI:145989"/>
    </ligand>
</feature>
<dbReference type="PIRSF" id="PIRSF000505">
    <property type="entry name" value="EPSPS"/>
    <property type="match status" value="1"/>
</dbReference>
<evidence type="ECO:0000256" key="6">
    <source>
        <dbReference type="ARBA" id="ARBA00044633"/>
    </source>
</evidence>
<feature type="binding site" evidence="7">
    <location>
        <position position="327"/>
    </location>
    <ligand>
        <name>phosphoenolpyruvate</name>
        <dbReference type="ChEBI" id="CHEBI:58702"/>
    </ligand>
</feature>
<feature type="binding site" evidence="7">
    <location>
        <position position="25"/>
    </location>
    <ligand>
        <name>3-phosphoshikimate</name>
        <dbReference type="ChEBI" id="CHEBI:145989"/>
    </ligand>
</feature>
<dbReference type="Pfam" id="PF00275">
    <property type="entry name" value="EPSP_synthase"/>
    <property type="match status" value="1"/>
</dbReference>
<comment type="pathway">
    <text evidence="1">Metabolic intermediate biosynthesis; chorismate biosynthesis; chorismate from D-erythrose 4-phosphate and phosphoenolpyruvate: step 6/7.</text>
</comment>
<comment type="subunit">
    <text evidence="7">Monomer.</text>
</comment>
<evidence type="ECO:0000313" key="10">
    <source>
        <dbReference type="Proteomes" id="UP000001304"/>
    </source>
</evidence>
<dbReference type="GO" id="GO:0008652">
    <property type="term" value="P:amino acid biosynthetic process"/>
    <property type="evidence" value="ECO:0007669"/>
    <property type="project" value="UniProtKB-KW"/>
</dbReference>
<feature type="binding site" evidence="7">
    <location>
        <position position="21"/>
    </location>
    <ligand>
        <name>3-phosphoshikimate</name>
        <dbReference type="ChEBI" id="CHEBI:145989"/>
    </ligand>
</feature>
<gene>
    <name evidence="7" type="primary">aroA</name>
    <name evidence="9" type="ordered locus">Igag_1737</name>
</gene>
<evidence type="ECO:0000256" key="1">
    <source>
        <dbReference type="ARBA" id="ARBA00004811"/>
    </source>
</evidence>
<feature type="active site" description="Proton acceptor" evidence="7">
    <location>
        <position position="296"/>
    </location>
</feature>
<dbReference type="GO" id="GO:0005737">
    <property type="term" value="C:cytoplasm"/>
    <property type="evidence" value="ECO:0007669"/>
    <property type="project" value="UniProtKB-SubCell"/>
</dbReference>
<keyword evidence="10" id="KW-1185">Reference proteome</keyword>
<feature type="binding site" evidence="7">
    <location>
        <position position="155"/>
    </location>
    <ligand>
        <name>phosphoenolpyruvate</name>
        <dbReference type="ChEBI" id="CHEBI:58702"/>
    </ligand>
</feature>
<dbReference type="CDD" id="cd01556">
    <property type="entry name" value="EPSP_synthase"/>
    <property type="match status" value="1"/>
</dbReference>
<dbReference type="GO" id="GO:0003866">
    <property type="term" value="F:3-phosphoshikimate 1-carboxyvinyltransferase activity"/>
    <property type="evidence" value="ECO:0007669"/>
    <property type="project" value="UniProtKB-UniRule"/>
</dbReference>
<comment type="similarity">
    <text evidence="2 7">Belongs to the EPSP synthase family.</text>
</comment>
<evidence type="ECO:0000313" key="9">
    <source>
        <dbReference type="EMBL" id="ADM28534.1"/>
    </source>
</evidence>
<dbReference type="InterPro" id="IPR036968">
    <property type="entry name" value="Enolpyruvate_Tfrase_sf"/>
</dbReference>
<dbReference type="PANTHER" id="PTHR21090:SF5">
    <property type="entry name" value="PENTAFUNCTIONAL AROM POLYPEPTIDE"/>
    <property type="match status" value="1"/>
</dbReference>
<proteinExistence type="inferred from homology"/>
<evidence type="ECO:0000256" key="4">
    <source>
        <dbReference type="ARBA" id="ARBA00022679"/>
    </source>
</evidence>
<dbReference type="InterPro" id="IPR001986">
    <property type="entry name" value="Enolpyruvate_Tfrase_dom"/>
</dbReference>
<keyword evidence="4 7" id="KW-0808">Transferase</keyword>
<evidence type="ECO:0000256" key="3">
    <source>
        <dbReference type="ARBA" id="ARBA00022605"/>
    </source>
</evidence>
<comment type="subcellular location">
    <subcellularLocation>
        <location evidence="7">Cytoplasm</location>
    </subcellularLocation>
</comment>
<sequence length="411" mass="45389">MRIVIEKSKISGSIEAPQSKSYAIRLIFASIITDVELDNLILSRDVKAALNAVEALGISYENGRFIRRDTVRIVKDYVNVGESATVLRMLIPIVSVIGGRITIDGDESLRRRPLKAVVEALTDRGVKIYGDRLPITIEGRLRDQYIEIRGDESSQYISGFMYAFTISGGGTIVIKPPISSKSYIYLTTDILRSIGVEVKFSGNRIDVEPTEDITPYRGRVPGDYLLSSFYVASALLTGGRIYVYGLPQPANYFGDHSIVEIYRSMGAISFYSNNTWFAEAVDTYRSIDIDIDDAPDLAPSIAPIATIANGISVIRGVRRLRIKESDRVMTISSALKSFGIDVNISIDTIEIYGGEPQRSSIQCPNDHRIAMMVTPLALRVGGVIDAAECVDKSNPNFWRDIEYLGGRISYG</sequence>
<evidence type="ECO:0000256" key="2">
    <source>
        <dbReference type="ARBA" id="ARBA00009948"/>
    </source>
</evidence>
<dbReference type="Proteomes" id="UP000001304">
    <property type="component" value="Chromosome"/>
</dbReference>
<dbReference type="PROSITE" id="PS00885">
    <property type="entry name" value="EPSP_SYNTHASE_2"/>
    <property type="match status" value="1"/>
</dbReference>
<dbReference type="EMBL" id="CP002098">
    <property type="protein sequence ID" value="ADM28534.1"/>
    <property type="molecule type" value="Genomic_DNA"/>
</dbReference>
<feature type="binding site" evidence="7">
    <location>
        <position position="154"/>
    </location>
    <ligand>
        <name>3-phosphoshikimate</name>
        <dbReference type="ChEBI" id="CHEBI:145989"/>
    </ligand>
</feature>
<comment type="function">
    <text evidence="7">Catalyzes the transfer of the enolpyruvyl moiety of phosphoenolpyruvate (PEP) to the 5-hydroxyl of shikimate-3-phosphate (S3P) to produce enolpyruvyl shikimate-3-phosphate and inorganic phosphate.</text>
</comment>
<reference evidence="9 10" key="1">
    <citation type="journal article" date="2010" name="Stand. Genomic Sci.">
        <title>Complete genome sequence of Ignisphaera aggregans type strain (AQ1.S1).</title>
        <authorList>
            <person name="Goker M."/>
            <person name="Held B."/>
            <person name="Lapidus A."/>
            <person name="Nolan M."/>
            <person name="Spring S."/>
            <person name="Yasawong M."/>
            <person name="Lucas S."/>
            <person name="Glavina Del Rio T."/>
            <person name="Tice H."/>
            <person name="Cheng J.F."/>
            <person name="Goodwin L."/>
            <person name="Tapia R."/>
            <person name="Pitluck S."/>
            <person name="Liolios K."/>
            <person name="Ivanova N."/>
            <person name="Mavromatis K."/>
            <person name="Mikhailova N."/>
            <person name="Pati A."/>
            <person name="Chen A."/>
            <person name="Palaniappan K."/>
            <person name="Brambilla E."/>
            <person name="Land M."/>
            <person name="Hauser L."/>
            <person name="Chang Y.J."/>
            <person name="Jeffries C.D."/>
            <person name="Brettin T."/>
            <person name="Detter J.C."/>
            <person name="Han C."/>
            <person name="Rohde M."/>
            <person name="Sikorski J."/>
            <person name="Woyke T."/>
            <person name="Bristow J."/>
            <person name="Eisen J.A."/>
            <person name="Markowitz V."/>
            <person name="Hugenholtz P."/>
            <person name="Kyrpides N.C."/>
            <person name="Klenk H.P."/>
        </authorList>
    </citation>
    <scope>NUCLEOTIDE SEQUENCE [LARGE SCALE GENOMIC DNA]</scope>
    <source>
        <strain evidence="10">DSM 17230 / JCM 13409 / AQ1.S1</strain>
    </source>
</reference>
<dbReference type="GO" id="GO:0009423">
    <property type="term" value="P:chorismate biosynthetic process"/>
    <property type="evidence" value="ECO:0007669"/>
    <property type="project" value="UniProtKB-UniRule"/>
</dbReference>
<comment type="catalytic activity">
    <reaction evidence="6">
        <text>3-phosphoshikimate + phosphoenolpyruvate = 5-O-(1-carboxyvinyl)-3-phosphoshikimate + phosphate</text>
        <dbReference type="Rhea" id="RHEA:21256"/>
        <dbReference type="ChEBI" id="CHEBI:43474"/>
        <dbReference type="ChEBI" id="CHEBI:57701"/>
        <dbReference type="ChEBI" id="CHEBI:58702"/>
        <dbReference type="ChEBI" id="CHEBI:145989"/>
        <dbReference type="EC" id="2.5.1.19"/>
    </reaction>
    <physiologicalReaction direction="left-to-right" evidence="6">
        <dbReference type="Rhea" id="RHEA:21257"/>
    </physiologicalReaction>
</comment>
<feature type="binding site" evidence="7">
    <location>
        <position position="20"/>
    </location>
    <ligand>
        <name>phosphoenolpyruvate</name>
        <dbReference type="ChEBI" id="CHEBI:58702"/>
    </ligand>
</feature>
<dbReference type="InterPro" id="IPR023193">
    <property type="entry name" value="EPSP_synthase_CS"/>
</dbReference>
<name>E0SS77_IGNAA</name>
<dbReference type="Gene3D" id="3.65.10.10">
    <property type="entry name" value="Enolpyruvate transferase domain"/>
    <property type="match status" value="2"/>
</dbReference>
<evidence type="ECO:0000259" key="8">
    <source>
        <dbReference type="Pfam" id="PF00275"/>
    </source>
</evidence>
<dbReference type="GO" id="GO:0009073">
    <property type="term" value="P:aromatic amino acid family biosynthetic process"/>
    <property type="evidence" value="ECO:0007669"/>
    <property type="project" value="UniProtKB-KW"/>
</dbReference>
<keyword evidence="5 7" id="KW-0057">Aromatic amino acid biosynthesis</keyword>
<feature type="binding site" evidence="7">
    <location>
        <position position="112"/>
    </location>
    <ligand>
        <name>phosphoenolpyruvate</name>
        <dbReference type="ChEBI" id="CHEBI:58702"/>
    </ligand>
</feature>
<keyword evidence="7" id="KW-0963">Cytoplasm</keyword>
<feature type="binding site" evidence="7">
    <location>
        <position position="368"/>
    </location>
    <ligand>
        <name>phosphoenolpyruvate</name>
        <dbReference type="ChEBI" id="CHEBI:58702"/>
    </ligand>
</feature>
<feature type="binding site" evidence="7">
    <location>
        <position position="392"/>
    </location>
    <ligand>
        <name>phosphoenolpyruvate</name>
        <dbReference type="ChEBI" id="CHEBI:58702"/>
    </ligand>
</feature>
<dbReference type="InterPro" id="IPR006264">
    <property type="entry name" value="EPSP_synthase"/>
</dbReference>
<comment type="caution">
    <text evidence="7">Lacks conserved residue(s) required for the propagation of feature annotation.</text>
</comment>